<name>A0A6L2NVL5_TANCI</name>
<feature type="region of interest" description="Disordered" evidence="2">
    <location>
        <begin position="34"/>
        <end position="150"/>
    </location>
</feature>
<protein>
    <submittedName>
        <fullName evidence="5">Reverse transcriptase domain-containing protein</fullName>
    </submittedName>
</protein>
<evidence type="ECO:0000313" key="5">
    <source>
        <dbReference type="EMBL" id="GEU88624.1"/>
    </source>
</evidence>
<dbReference type="GO" id="GO:0003676">
    <property type="term" value="F:nucleic acid binding"/>
    <property type="evidence" value="ECO:0007669"/>
    <property type="project" value="InterPro"/>
</dbReference>
<dbReference type="PROSITE" id="PS50878">
    <property type="entry name" value="RT_POL"/>
    <property type="match status" value="1"/>
</dbReference>
<dbReference type="InterPro" id="IPR043128">
    <property type="entry name" value="Rev_trsase/Diguanyl_cyclase"/>
</dbReference>
<dbReference type="PANTHER" id="PTHR37984">
    <property type="entry name" value="PROTEIN CBG26694"/>
    <property type="match status" value="1"/>
</dbReference>
<feature type="compositionally biased region" description="Polar residues" evidence="2">
    <location>
        <begin position="34"/>
        <end position="43"/>
    </location>
</feature>
<dbReference type="Pfam" id="PF00665">
    <property type="entry name" value="rve"/>
    <property type="match status" value="1"/>
</dbReference>
<dbReference type="GO" id="GO:0003964">
    <property type="term" value="F:RNA-directed DNA polymerase activity"/>
    <property type="evidence" value="ECO:0007669"/>
    <property type="project" value="UniProtKB-KW"/>
</dbReference>
<reference evidence="5" key="1">
    <citation type="journal article" date="2019" name="Sci. Rep.">
        <title>Draft genome of Tanacetum cinerariifolium, the natural source of mosquito coil.</title>
        <authorList>
            <person name="Yamashiro T."/>
            <person name="Shiraishi A."/>
            <person name="Satake H."/>
            <person name="Nakayama K."/>
        </authorList>
    </citation>
    <scope>NUCLEOTIDE SEQUENCE</scope>
</reference>
<feature type="compositionally biased region" description="Basic and acidic residues" evidence="2">
    <location>
        <begin position="468"/>
        <end position="483"/>
    </location>
</feature>
<feature type="domain" description="Reverse transcriptase" evidence="3">
    <location>
        <begin position="1390"/>
        <end position="1622"/>
    </location>
</feature>
<dbReference type="PANTHER" id="PTHR37984:SF5">
    <property type="entry name" value="PROTEIN NYNRIN-LIKE"/>
    <property type="match status" value="1"/>
</dbReference>
<feature type="compositionally biased region" description="Acidic residues" evidence="2">
    <location>
        <begin position="108"/>
        <end position="141"/>
    </location>
</feature>
<gene>
    <name evidence="5" type="ORF">Tci_060602</name>
</gene>
<comment type="caution">
    <text evidence="5">The sequence shown here is derived from an EMBL/GenBank/DDBJ whole genome shotgun (WGS) entry which is preliminary data.</text>
</comment>
<dbReference type="InterPro" id="IPR045358">
    <property type="entry name" value="Ty3_capsid"/>
</dbReference>
<keyword evidence="5" id="KW-0548">Nucleotidyltransferase</keyword>
<dbReference type="EMBL" id="BKCJ010009790">
    <property type="protein sequence ID" value="GEU88624.1"/>
    <property type="molecule type" value="Genomic_DNA"/>
</dbReference>
<dbReference type="InterPro" id="IPR012337">
    <property type="entry name" value="RNaseH-like_sf"/>
</dbReference>
<proteinExistence type="predicted"/>
<feature type="compositionally biased region" description="Basic and acidic residues" evidence="2">
    <location>
        <begin position="49"/>
        <end position="60"/>
    </location>
</feature>
<dbReference type="InterPro" id="IPR050951">
    <property type="entry name" value="Retrovirus_Pol_polyprotein"/>
</dbReference>
<evidence type="ECO:0000259" key="3">
    <source>
        <dbReference type="PROSITE" id="PS50878"/>
    </source>
</evidence>
<dbReference type="InterPro" id="IPR041577">
    <property type="entry name" value="RT_RNaseH_2"/>
</dbReference>
<accession>A0A6L2NVL5</accession>
<dbReference type="Pfam" id="PF00078">
    <property type="entry name" value="RVT_1"/>
    <property type="match status" value="2"/>
</dbReference>
<dbReference type="GO" id="GO:0015074">
    <property type="term" value="P:DNA integration"/>
    <property type="evidence" value="ECO:0007669"/>
    <property type="project" value="InterPro"/>
</dbReference>
<dbReference type="PROSITE" id="PS50994">
    <property type="entry name" value="INTEGRASE"/>
    <property type="match status" value="1"/>
</dbReference>
<dbReference type="FunFam" id="3.30.70.270:FF:000020">
    <property type="entry name" value="Transposon Tf2-6 polyprotein-like Protein"/>
    <property type="match status" value="1"/>
</dbReference>
<dbReference type="InterPro" id="IPR036397">
    <property type="entry name" value="RNaseH_sf"/>
</dbReference>
<dbReference type="Gene3D" id="3.10.10.10">
    <property type="entry name" value="HIV Type 1 Reverse Transcriptase, subunit A, domain 1"/>
    <property type="match status" value="1"/>
</dbReference>
<organism evidence="5">
    <name type="scientific">Tanacetum cinerariifolium</name>
    <name type="common">Dalmatian daisy</name>
    <name type="synonym">Chrysanthemum cinerariifolium</name>
    <dbReference type="NCBI Taxonomy" id="118510"/>
    <lineage>
        <taxon>Eukaryota</taxon>
        <taxon>Viridiplantae</taxon>
        <taxon>Streptophyta</taxon>
        <taxon>Embryophyta</taxon>
        <taxon>Tracheophyta</taxon>
        <taxon>Spermatophyta</taxon>
        <taxon>Magnoliopsida</taxon>
        <taxon>eudicotyledons</taxon>
        <taxon>Gunneridae</taxon>
        <taxon>Pentapetalae</taxon>
        <taxon>asterids</taxon>
        <taxon>campanulids</taxon>
        <taxon>Asterales</taxon>
        <taxon>Asteraceae</taxon>
        <taxon>Asteroideae</taxon>
        <taxon>Anthemideae</taxon>
        <taxon>Anthemidinae</taxon>
        <taxon>Tanacetum</taxon>
    </lineage>
</organism>
<dbReference type="Pfam" id="PF17919">
    <property type="entry name" value="RT_RNaseH_2"/>
    <property type="match status" value="1"/>
</dbReference>
<keyword evidence="5" id="KW-0695">RNA-directed DNA polymerase</keyword>
<evidence type="ECO:0000256" key="1">
    <source>
        <dbReference type="ARBA" id="ARBA00023268"/>
    </source>
</evidence>
<dbReference type="InterPro" id="IPR001584">
    <property type="entry name" value="Integrase_cat-core"/>
</dbReference>
<feature type="compositionally biased region" description="Acidic residues" evidence="2">
    <location>
        <begin position="83"/>
        <end position="101"/>
    </location>
</feature>
<dbReference type="Gene3D" id="3.30.420.10">
    <property type="entry name" value="Ribonuclease H-like superfamily/Ribonuclease H"/>
    <property type="match status" value="1"/>
</dbReference>
<sequence>MSSSDSTVTYPSISSEDVPFWGIRFFDMQLPDSTEVVSQSHIQTPPIPQDKDEQDEHVPPAEEQPLPFVDSPTAESPGYVVESDLEEDPEEYKDDESDDGSIDYPIDGGDDRDDDDGDSSADDANDEDEEEDDNEEEEEEEHLASTDAVVVVPTVEPVSSPEGTEPVIPSPSTDITTIGARITVRFQASISLLSKAEVERLLAIPTPPPSPLTSALIDAVTAALPSPPLPPPVDRKDDVLEIRLPPRKKSCLFALGPREVGYGIRDTWLNPAEAVPEIAPMTLGEVNTRVTELAEIYKHNTQDLCQAQMVEILRVIGDMRREIGDMQAELLALQDQRRRARQPGSDARVPDHQDMRTLGLDAYTMTWEIRKKKMTDKYCPQGEIKKLEIELWNLNVKGNDVPAYTDRFQELTIICTKFIANETEKIDMYISGLPDNIYGSVKASKPKTLDETIELANDLIDQKLRTYAERQTDNKRKADDSSRNNHGYQQHPFKRQNVAMVYNIGSGERKPYRGDLPKDYPKLKNKNEESVNARGWVYVVGNAEKKGNASMDPNSNVITGNSYDVELADGKIVGISAKKEEDKSEGKQLKDIPIVQDFPEVFPEDLLGLPPARPVEFQIDLIPGVAPVMPFGLTNISAVFMDLMNGVCRPYLDKFIIVFIDDILIYSNIKKEHEEHLKAILELLKKEKFKGIHVDPAKIESIKDWASPKTSMEIRQFLGLAGYYQSAPILALPEGSKDFMVYCDASHKGLGAVLMQREKVIAYASRQLKIHEKNYTTHDLELGLANVVADALSRKERIEPLRVRALVMTIGLDLPKQILEAQIEALKPKNLEKEDVGGMIRKDIPNTLWSAKNLFPPLDNPKITIRRRSCADPTLLNDFEMATEGNGDPPVPDLRTIEELCQPSLNGRGGPIASISIQATNFGLKNDMIQQSIKVNGVTDDALRPYLFPHSLTHHATAWRLKECYDLIVNMTAHHNDWDTSAQRSESSSSITSSSNQEIVALKAKMAEINKNHMRVLQVNQQVKAVTPSCETCGGPYSYNDFPATIGQTQNVYAAGAYQRVILTNLKMNTASSLGSGTLPSNTITNPKEDLKGITTRSGTTYQGPTIPTTSSSLPKVIQRETEVTKDTVPHTNNKSTKYVQPLVVQIENPILNSEPVVAPIIDPLLLSEAITFNLDQTSRYSANYNDMTVNRIDVIDMACEEYSQEVLDFSDVIASGNPTPYYDPIVSTSSPTLTPFGDSDFFLEEVDAFLAHKDDATSPEVDQSYFDPEGDILLFEAFLNDDPSLPHPNQANYDLPPHLEYVFFEGDDKLPIIIAKDLSVEEEAALMIVLKSHKQAIAWKLSDIKGIDPEFCTHEILIKDDFEPAVQHQRRVNPKIHDVIKKEVLKLRDAELIYHISDSPLVSPVHCVPKKGGFTVVKNEENELIPTRLVTVWRVCIDYRKLNEATRKDHFPLPFMDQMLERLAGNRYYFFLDSFSSYFQIPIDPKDQEKTTFMCPYKTFAYRCIPFGLCNAPGTFQRCMMAIFHDMIEKTMEVFMDDFSVFRNSFQTCLSYLEKMLKRCEDTNLCLNWEKSHIMVKEGIVLDHKISKNEIKVDKAKVDVIAKLPHPTTVKGIRSFLGHAGFYRRFIQDFLKIAQPMTLLLEKDTSFLFFKDCVKAFQTPKRRWTEAPILIAPDWDLPFELMCDASDFAIVWEIFDVWGIDFMGPFPSSRGNKYILMDVDYLSKWVEAKALPTNDARIVCKFLKSLFARFGTPRAIINDHDTHFCNDQFAKVMLKYGVTHRLATAYYPQTSGQVEVSNRGLKRILERTVGEKRASWSDKLDDAL</sequence>
<evidence type="ECO:0000256" key="2">
    <source>
        <dbReference type="SAM" id="MobiDB-lite"/>
    </source>
</evidence>
<dbReference type="SUPFAM" id="SSF53098">
    <property type="entry name" value="Ribonuclease H-like"/>
    <property type="match status" value="1"/>
</dbReference>
<feature type="region of interest" description="Disordered" evidence="2">
    <location>
        <begin position="468"/>
        <end position="492"/>
    </location>
</feature>
<dbReference type="Gene3D" id="3.30.70.270">
    <property type="match status" value="3"/>
</dbReference>
<feature type="domain" description="Integrase catalytic" evidence="4">
    <location>
        <begin position="1675"/>
        <end position="1825"/>
    </location>
</feature>
<dbReference type="CDD" id="cd01647">
    <property type="entry name" value="RT_LTR"/>
    <property type="match status" value="1"/>
</dbReference>
<dbReference type="InterPro" id="IPR000477">
    <property type="entry name" value="RT_dom"/>
</dbReference>
<keyword evidence="5" id="KW-0808">Transferase</keyword>
<keyword evidence="1" id="KW-0511">Multifunctional enzyme</keyword>
<dbReference type="Pfam" id="PF19259">
    <property type="entry name" value="Ty3_capsid"/>
    <property type="match status" value="1"/>
</dbReference>
<evidence type="ECO:0000259" key="4">
    <source>
        <dbReference type="PROSITE" id="PS50994"/>
    </source>
</evidence>
<dbReference type="SUPFAM" id="SSF56672">
    <property type="entry name" value="DNA/RNA polymerases"/>
    <property type="match status" value="2"/>
</dbReference>
<dbReference type="InterPro" id="IPR043502">
    <property type="entry name" value="DNA/RNA_pol_sf"/>
</dbReference>